<evidence type="ECO:0000259" key="1">
    <source>
        <dbReference type="Pfam" id="PF09949"/>
    </source>
</evidence>
<dbReference type="RefSeq" id="WP_141783768.1">
    <property type="nucleotide sequence ID" value="NZ_BAAAIK010000003.1"/>
</dbReference>
<comment type="caution">
    <text evidence="2">The sequence shown here is derived from an EMBL/GenBank/DDBJ whole genome shotgun (WGS) entry which is preliminary data.</text>
</comment>
<dbReference type="AlphaFoldDB" id="A0A542YN33"/>
<proteinExistence type="predicted"/>
<name>A0A542YN33_9MICO</name>
<dbReference type="Proteomes" id="UP000319516">
    <property type="component" value="Unassembled WGS sequence"/>
</dbReference>
<sequence length="356" mass="39197">MAGRPHIAAVMENVVNTRIEALLRRRGWTERLIGYTSYGTAEQVRVLARVVLSRHEHPEDAIASVAASKAEQLYAERLTLRGWRAFVTAPALSAPVTIELGGARVEVLTDRGGYVDTVVTGHGLAPGWHEVTMAAGHGAVVTAPVLVVEAGVERGVVSDIDDTVMITHLPRILIAAWNTFMRSEQAREVVPGMAALMRSLLAEKPGSPVFYLSTGAWNTAPTLARFLKRHDFPAGPLLLTDWGPTNTGWFRSGQQHKTDQLHRLLRDFPGTRWILIGDDGQHDPAIYGTFAEQHPEAVEVVAIRQLTPTQQVLSHGLPIATDELLGQRHNVPMLRAPDGYQLHRLIHRARQMVDRA</sequence>
<gene>
    <name evidence="2" type="ORF">FB467_0586</name>
</gene>
<dbReference type="PANTHER" id="PTHR28208:SF3">
    <property type="entry name" value="PHOSPHATIDATE PHOSPHATASE APP1"/>
    <property type="match status" value="1"/>
</dbReference>
<dbReference type="Pfam" id="PF09949">
    <property type="entry name" value="APP1_cat"/>
    <property type="match status" value="1"/>
</dbReference>
<dbReference type="InterPro" id="IPR019236">
    <property type="entry name" value="APP1_cat"/>
</dbReference>
<evidence type="ECO:0000313" key="2">
    <source>
        <dbReference type="EMBL" id="TQL49513.1"/>
    </source>
</evidence>
<dbReference type="InterPro" id="IPR052935">
    <property type="entry name" value="Mg2+_PAP"/>
</dbReference>
<reference evidence="2 3" key="1">
    <citation type="submission" date="2019-06" db="EMBL/GenBank/DDBJ databases">
        <title>Sequencing the genomes of 1000 actinobacteria strains.</title>
        <authorList>
            <person name="Klenk H.-P."/>
        </authorList>
    </citation>
    <scope>NUCLEOTIDE SEQUENCE [LARGE SCALE GENOMIC DNA]</scope>
    <source>
        <strain evidence="2 3">DSM 12335</strain>
    </source>
</reference>
<evidence type="ECO:0000313" key="3">
    <source>
        <dbReference type="Proteomes" id="UP000319516"/>
    </source>
</evidence>
<protein>
    <submittedName>
        <fullName evidence="2">Phosphatidate phosphatase APP1</fullName>
    </submittedName>
</protein>
<keyword evidence="3" id="KW-1185">Reference proteome</keyword>
<dbReference type="OrthoDB" id="9789875at2"/>
<dbReference type="GO" id="GO:0008195">
    <property type="term" value="F:phosphatidate phosphatase activity"/>
    <property type="evidence" value="ECO:0007669"/>
    <property type="project" value="InterPro"/>
</dbReference>
<organism evidence="2 3">
    <name type="scientific">Ornithinicoccus hortensis</name>
    <dbReference type="NCBI Taxonomy" id="82346"/>
    <lineage>
        <taxon>Bacteria</taxon>
        <taxon>Bacillati</taxon>
        <taxon>Actinomycetota</taxon>
        <taxon>Actinomycetes</taxon>
        <taxon>Micrococcales</taxon>
        <taxon>Intrasporangiaceae</taxon>
        <taxon>Ornithinicoccus</taxon>
    </lineage>
</organism>
<dbReference type="EMBL" id="VFOP01000001">
    <property type="protein sequence ID" value="TQL49513.1"/>
    <property type="molecule type" value="Genomic_DNA"/>
</dbReference>
<dbReference type="PANTHER" id="PTHR28208">
    <property type="entry name" value="PHOSPHATIDATE PHOSPHATASE APP1"/>
    <property type="match status" value="1"/>
</dbReference>
<accession>A0A542YN33</accession>
<feature type="domain" description="Phosphatidate phosphatase APP1 catalytic" evidence="1">
    <location>
        <begin position="155"/>
        <end position="305"/>
    </location>
</feature>